<gene>
    <name evidence="7" type="ORF">DJ013_11815</name>
</gene>
<evidence type="ECO:0000256" key="5">
    <source>
        <dbReference type="SAM" id="Phobius"/>
    </source>
</evidence>
<accession>A0A2Z4GCB9</accession>
<dbReference type="Proteomes" id="UP000249873">
    <property type="component" value="Chromosome"/>
</dbReference>
<name>A0A2Z4GCB9_9BACT</name>
<organism evidence="7 8">
    <name type="scientific">Arcticibacterium luteifluviistationis</name>
    <dbReference type="NCBI Taxonomy" id="1784714"/>
    <lineage>
        <taxon>Bacteria</taxon>
        <taxon>Pseudomonadati</taxon>
        <taxon>Bacteroidota</taxon>
        <taxon>Cytophagia</taxon>
        <taxon>Cytophagales</taxon>
        <taxon>Leadbetterellaceae</taxon>
        <taxon>Arcticibacterium</taxon>
    </lineage>
</organism>
<dbReference type="Pfam" id="PF02656">
    <property type="entry name" value="DUF202"/>
    <property type="match status" value="1"/>
</dbReference>
<evidence type="ECO:0000259" key="6">
    <source>
        <dbReference type="Pfam" id="PF02656"/>
    </source>
</evidence>
<proteinExistence type="predicted"/>
<dbReference type="GO" id="GO:0012505">
    <property type="term" value="C:endomembrane system"/>
    <property type="evidence" value="ECO:0007669"/>
    <property type="project" value="UniProtKB-SubCell"/>
</dbReference>
<keyword evidence="4 5" id="KW-0472">Membrane</keyword>
<sequence length="88" mass="10372">MQEKPDLILRDKLAIERTHLANERTFLAYFRTSFVFLVTGLTFLKLDYFTEISWLGCTFIGLFPVILIFGVIRLFKVKKNVNGMYIFE</sequence>
<dbReference type="EMBL" id="CP029480">
    <property type="protein sequence ID" value="AWV98821.1"/>
    <property type="molecule type" value="Genomic_DNA"/>
</dbReference>
<reference evidence="7 8" key="1">
    <citation type="submission" date="2018-05" db="EMBL/GenBank/DDBJ databases">
        <title>Complete genome sequence of Arcticibacterium luteifluviistationis SM1504T, a cytophagaceae bacterium isolated from Arctic surface seawater.</title>
        <authorList>
            <person name="Li Y."/>
            <person name="Qin Q.-L."/>
        </authorList>
    </citation>
    <scope>NUCLEOTIDE SEQUENCE [LARGE SCALE GENOMIC DNA]</scope>
    <source>
        <strain evidence="7 8">SM1504</strain>
    </source>
</reference>
<evidence type="ECO:0000256" key="3">
    <source>
        <dbReference type="ARBA" id="ARBA00022989"/>
    </source>
</evidence>
<evidence type="ECO:0000256" key="2">
    <source>
        <dbReference type="ARBA" id="ARBA00022692"/>
    </source>
</evidence>
<evidence type="ECO:0000256" key="4">
    <source>
        <dbReference type="ARBA" id="ARBA00023136"/>
    </source>
</evidence>
<protein>
    <recommendedName>
        <fullName evidence="6">DUF202 domain-containing protein</fullName>
    </recommendedName>
</protein>
<feature type="domain" description="DUF202" evidence="6">
    <location>
        <begin position="17"/>
        <end position="79"/>
    </location>
</feature>
<evidence type="ECO:0000313" key="7">
    <source>
        <dbReference type="EMBL" id="AWV98821.1"/>
    </source>
</evidence>
<dbReference type="KEGG" id="als:DJ013_11815"/>
<feature type="transmembrane region" description="Helical" evidence="5">
    <location>
        <begin position="52"/>
        <end position="75"/>
    </location>
</feature>
<dbReference type="InterPro" id="IPR003807">
    <property type="entry name" value="DUF202"/>
</dbReference>
<keyword evidence="3 5" id="KW-1133">Transmembrane helix</keyword>
<dbReference type="AlphaFoldDB" id="A0A2Z4GCB9"/>
<keyword evidence="2 5" id="KW-0812">Transmembrane</keyword>
<comment type="subcellular location">
    <subcellularLocation>
        <location evidence="1">Endomembrane system</location>
        <topology evidence="1">Multi-pass membrane protein</topology>
    </subcellularLocation>
</comment>
<keyword evidence="8" id="KW-1185">Reference proteome</keyword>
<dbReference type="RefSeq" id="WP_111372014.1">
    <property type="nucleotide sequence ID" value="NZ_CP029480.1"/>
</dbReference>
<dbReference type="OrthoDB" id="965828at2"/>
<feature type="transmembrane region" description="Helical" evidence="5">
    <location>
        <begin position="26"/>
        <end position="46"/>
    </location>
</feature>
<evidence type="ECO:0000256" key="1">
    <source>
        <dbReference type="ARBA" id="ARBA00004127"/>
    </source>
</evidence>
<evidence type="ECO:0000313" key="8">
    <source>
        <dbReference type="Proteomes" id="UP000249873"/>
    </source>
</evidence>